<dbReference type="InterPro" id="IPR045465">
    <property type="entry name" value="Trans_reg_dom"/>
</dbReference>
<feature type="domain" description="T6SS Transcription factor RovC-like DNA binding" evidence="1">
    <location>
        <begin position="145"/>
        <end position="251"/>
    </location>
</feature>
<dbReference type="AlphaFoldDB" id="A0A3P4B8Q5"/>
<evidence type="ECO:0000313" key="4">
    <source>
        <dbReference type="Proteomes" id="UP000277294"/>
    </source>
</evidence>
<evidence type="ECO:0000259" key="2">
    <source>
        <dbReference type="Pfam" id="PF20109"/>
    </source>
</evidence>
<protein>
    <recommendedName>
        <fullName evidence="5">DUF2285 domain-containing protein</fullName>
    </recommendedName>
</protein>
<dbReference type="OrthoDB" id="8654520at2"/>
<reference evidence="3 4" key="1">
    <citation type="submission" date="2018-10" db="EMBL/GenBank/DDBJ databases">
        <authorList>
            <person name="Criscuolo A."/>
        </authorList>
    </citation>
    <scope>NUCLEOTIDE SEQUENCE [LARGE SCALE GENOMIC DNA]</scope>
    <source>
        <strain evidence="3">DnA1</strain>
    </source>
</reference>
<accession>A0A3P4B8Q5</accession>
<dbReference type="InterPro" id="IPR018754">
    <property type="entry name" value="RovC-like_DNA-bd"/>
</dbReference>
<organism evidence="3 4">
    <name type="scientific">Pigmentiphaga humi</name>
    <dbReference type="NCBI Taxonomy" id="2478468"/>
    <lineage>
        <taxon>Bacteria</taxon>
        <taxon>Pseudomonadati</taxon>
        <taxon>Pseudomonadota</taxon>
        <taxon>Betaproteobacteria</taxon>
        <taxon>Burkholderiales</taxon>
        <taxon>Alcaligenaceae</taxon>
        <taxon>Pigmentiphaga</taxon>
    </lineage>
</organism>
<keyword evidence="4" id="KW-1185">Reference proteome</keyword>
<proteinExistence type="predicted"/>
<dbReference type="Pfam" id="PF10074">
    <property type="entry name" value="RovC_DNA-bd"/>
    <property type="match status" value="1"/>
</dbReference>
<evidence type="ECO:0000259" key="1">
    <source>
        <dbReference type="Pfam" id="PF10074"/>
    </source>
</evidence>
<evidence type="ECO:0008006" key="5">
    <source>
        <dbReference type="Google" id="ProtNLM"/>
    </source>
</evidence>
<feature type="domain" description="Transcriptional regulator-like" evidence="2">
    <location>
        <begin position="11"/>
        <end position="60"/>
    </location>
</feature>
<dbReference type="Pfam" id="PF20109">
    <property type="entry name" value="Trans_reg_dom"/>
    <property type="match status" value="1"/>
</dbReference>
<sequence>MRASDDDAAPWEATAAYLYLLQLDPPALAWEYLRRDPAYRACWRRFGRRAGAEAARPWGLAWLADPNRDARDAHPVWDDCLPSLLHLRATGGQTGAGLDLWHIPGPKRLIALPDGFALEAGDGAHVLRARLGSGVLEGQPVFCTVPLDARLHAQAALLAAHAAHLAPRRACPRARYAASHLVPLAARHHLHALQALDGARAGASQRHIAEVIYGRDRVHAYWHTDSALRAQLRHSLARGFALMRGGYRDLAGLRPACTRR</sequence>
<dbReference type="EMBL" id="UWPJ01000027">
    <property type="protein sequence ID" value="VCU71535.1"/>
    <property type="molecule type" value="Genomic_DNA"/>
</dbReference>
<evidence type="ECO:0000313" key="3">
    <source>
        <dbReference type="EMBL" id="VCU71535.1"/>
    </source>
</evidence>
<gene>
    <name evidence="3" type="ORF">PIGHUM_03620</name>
</gene>
<dbReference type="RefSeq" id="WP_124081132.1">
    <property type="nucleotide sequence ID" value="NZ_UWPJ01000027.1"/>
</dbReference>
<dbReference type="Proteomes" id="UP000277294">
    <property type="component" value="Unassembled WGS sequence"/>
</dbReference>
<name>A0A3P4B8Q5_9BURK</name>